<feature type="region of interest" description="Disordered" evidence="7">
    <location>
        <begin position="28"/>
        <end position="57"/>
    </location>
</feature>
<comment type="function">
    <text evidence="6">Self-assembles to form an icosahedral capsid.</text>
</comment>
<evidence type="ECO:0000256" key="2">
    <source>
        <dbReference type="ARBA" id="ARBA00006131"/>
    </source>
</evidence>
<comment type="subcellular location">
    <subcellularLocation>
        <location evidence="1 6">Virion</location>
    </subcellularLocation>
</comment>
<dbReference type="EMBL" id="PP857103">
    <property type="protein sequence ID" value="XBU06650.1"/>
    <property type="molecule type" value="Genomic_DNA"/>
</dbReference>
<dbReference type="Pfam" id="PF02956">
    <property type="entry name" value="TT_ORF1"/>
    <property type="match status" value="1"/>
</dbReference>
<evidence type="ECO:0000256" key="6">
    <source>
        <dbReference type="RuleBase" id="RU361230"/>
    </source>
</evidence>
<feature type="compositionally biased region" description="Polar residues" evidence="7">
    <location>
        <begin position="569"/>
        <end position="579"/>
    </location>
</feature>
<feature type="region of interest" description="Disordered" evidence="7">
    <location>
        <begin position="568"/>
        <end position="596"/>
    </location>
</feature>
<organism evidence="8">
    <name type="scientific">Gammatorquevirus homidi7</name>
    <dbReference type="NCBI Taxonomy" id="3048392"/>
    <lineage>
        <taxon>Viruses</taxon>
        <taxon>Monodnaviria</taxon>
        <taxon>Shotokuvirae</taxon>
        <taxon>Commensaviricota</taxon>
        <taxon>Cardeaviricetes</taxon>
        <taxon>Sanitavirales</taxon>
        <taxon>Anelloviridae</taxon>
        <taxon>Gammatorquevirus</taxon>
    </lineage>
</organism>
<evidence type="ECO:0000256" key="7">
    <source>
        <dbReference type="SAM" id="MobiDB-lite"/>
    </source>
</evidence>
<comment type="similarity">
    <text evidence="2 6">Belongs to the anelloviridae capsid protein family.</text>
</comment>
<reference evidence="8" key="1">
    <citation type="submission" date="2024-05" db="EMBL/GenBank/DDBJ databases">
        <authorList>
            <person name="Laubscher F."/>
            <person name="Chudzinski V."/>
            <person name="Cordey S."/>
            <person name="Hosszu-Fellous K."/>
            <person name="Kaiser L."/>
        </authorList>
    </citation>
    <scope>NUCLEOTIDE SEQUENCE</scope>
    <source>
        <strain evidence="8">1212D3-11</strain>
    </source>
</reference>
<name>A0AAU7STN8_9VIRU</name>
<proteinExistence type="inferred from homology"/>
<dbReference type="InterPro" id="IPR004219">
    <property type="entry name" value="TTvirus_Unk"/>
</dbReference>
<sequence>MPFWWRRRKKNWYGRWRRPRYNRYKNKRRRRRFTRRRNRKTYRRRRKRRTKVRRKKGKIPVMQWQPDSIKNCKIRGLGVLCLGAEGTQIDCYTVEKTKYVRPKVPWGGGFGLENLTLNYLYEEYKFTNNFWTASNINKDLCRYLRCQITIFRHPDTDFIVKYSRQGPHKLDKYSFIRCHPQQLLLEKHKKVILSTSSKPNGKYKKKFTVKPPKQMLTKWFFTKDFSSQSLLLLTGSAANFRYSHLSPTNQNMQTSIYSLNTTYFQIPDWAATKDTFYHPYGTVQMPVTYIPKGTTTKKTMDYSNKGTYGSKYLKSISYQDGWFRTEFLFAKQVDRAGTAQAVTPLIIGRYNPEIDDGKGNEVYLVSTLQTSWGQITDKNLYWKDMPLWMCLYGIYSYVKQMKTPDYLDGHVIVIVSKAIYCYPQIGSCTRYCPLDFDYLQGKLPYDQTLTDKQKTYWYPSMHWQKKTMNAIVESGPYVPQYSEEKKSTWELKYEYLFYFKWGGPHTDEPQITDPQDLDTWDAPDKLPKTIQIQNPAKQSSESMLHPWDWRRGIIKTKAIKRMYEHLSTDTEFQPSTEEATPTKKRRGAALRNPQEETQEIENCLQELFKKNTFQEEETQTIQQLLQQQQQQQEQLKLNILTLLFQLKEKQRAIQQQTGLLN</sequence>
<evidence type="ECO:0000256" key="1">
    <source>
        <dbReference type="ARBA" id="ARBA00004328"/>
    </source>
</evidence>
<keyword evidence="5 6" id="KW-0946">Virion</keyword>
<accession>A0AAU7STN8</accession>
<evidence type="ECO:0000256" key="5">
    <source>
        <dbReference type="ARBA" id="ARBA00022844"/>
    </source>
</evidence>
<evidence type="ECO:0000256" key="4">
    <source>
        <dbReference type="ARBA" id="ARBA00022561"/>
    </source>
</evidence>
<dbReference type="GO" id="GO:0039615">
    <property type="term" value="C:T=1 icosahedral viral capsid"/>
    <property type="evidence" value="ECO:0007669"/>
    <property type="project" value="UniProtKB-UniRule"/>
</dbReference>
<keyword evidence="3 6" id="KW-1140">T=1 icosahedral capsid protein</keyword>
<keyword evidence="4 6" id="KW-0167">Capsid protein</keyword>
<evidence type="ECO:0000313" key="8">
    <source>
        <dbReference type="EMBL" id="XBU06650.1"/>
    </source>
</evidence>
<protein>
    <recommendedName>
        <fullName evidence="6">Capsid protein</fullName>
    </recommendedName>
</protein>
<evidence type="ECO:0000256" key="3">
    <source>
        <dbReference type="ARBA" id="ARBA00022431"/>
    </source>
</evidence>